<evidence type="ECO:0000313" key="6">
    <source>
        <dbReference type="Proteomes" id="UP000070339"/>
    </source>
</evidence>
<organism evidence="5 6">
    <name type="scientific">Corynebacterium simulans</name>
    <dbReference type="NCBI Taxonomy" id="146827"/>
    <lineage>
        <taxon>Bacteria</taxon>
        <taxon>Bacillati</taxon>
        <taxon>Actinomycetota</taxon>
        <taxon>Actinomycetes</taxon>
        <taxon>Mycobacteriales</taxon>
        <taxon>Corynebacteriaceae</taxon>
        <taxon>Corynebacterium</taxon>
    </lineage>
</organism>
<reference evidence="5 6" key="1">
    <citation type="journal article" date="2016" name="Int. J. Syst. Evol. Microbiol.">
        <title>Resolving the Complexity of Human Skin Metagenomes Using Single-Molecule Sequencing.</title>
        <authorList>
            <consortium name="NISC Comparative Sequencing Program"/>
            <person name="Tsai Y.C."/>
            <person name="Conlan S."/>
            <person name="Deming C."/>
            <person name="Segre J.A."/>
            <person name="Kong H.H."/>
            <person name="Korlach J."/>
            <person name="Oh J."/>
        </authorList>
    </citation>
    <scope>NUCLEOTIDE SEQUENCE [LARGE SCALE GENOMIC DNA]</scope>
    <source>
        <strain evidence="5 6">1B08</strain>
    </source>
</reference>
<evidence type="ECO:0000259" key="4">
    <source>
        <dbReference type="PROSITE" id="PS50977"/>
    </source>
</evidence>
<dbReference type="Pfam" id="PF00440">
    <property type="entry name" value="TetR_N"/>
    <property type="match status" value="1"/>
</dbReference>
<dbReference type="InterPro" id="IPR009057">
    <property type="entry name" value="Homeodomain-like_sf"/>
</dbReference>
<keyword evidence="1 2" id="KW-0238">DNA-binding</keyword>
<sequence>MAAKGKVEESGDGAQPGAEHKKAERKKAGRRPGAPEAREKILEAACMRFSEVGFEATTIRAVAKEADVDPALVMHYFKNKDGLFDAVIADLKMLPAQLGASTDLRGFIANYLRLWESEDMGPRLRAVVRGGIGSSHASAILRESIMDSFVTARLETEFAQSTISEGNLLGKIAYLGPILIGTAIARYVVEVPLMTEKSIDDIVEDMYPAIETLLSNQG</sequence>
<dbReference type="Gene3D" id="1.10.10.60">
    <property type="entry name" value="Homeodomain-like"/>
    <property type="match status" value="1"/>
</dbReference>
<accession>A0ABR5V671</accession>
<dbReference type="PANTHER" id="PTHR30055:SF235">
    <property type="entry name" value="TRANSCRIPTIONAL REGULATORY PROTEIN"/>
    <property type="match status" value="1"/>
</dbReference>
<dbReference type="PROSITE" id="PS50977">
    <property type="entry name" value="HTH_TETR_2"/>
    <property type="match status" value="1"/>
</dbReference>
<dbReference type="RefSeq" id="WP_061925250.1">
    <property type="nucleotide sequence ID" value="NZ_LTEB01000041.1"/>
</dbReference>
<dbReference type="SUPFAM" id="SSF46689">
    <property type="entry name" value="Homeodomain-like"/>
    <property type="match status" value="1"/>
</dbReference>
<proteinExistence type="predicted"/>
<evidence type="ECO:0000256" key="1">
    <source>
        <dbReference type="ARBA" id="ARBA00023125"/>
    </source>
</evidence>
<evidence type="ECO:0000256" key="2">
    <source>
        <dbReference type="PROSITE-ProRule" id="PRU00335"/>
    </source>
</evidence>
<dbReference type="Proteomes" id="UP000070339">
    <property type="component" value="Unassembled WGS sequence"/>
</dbReference>
<dbReference type="PRINTS" id="PR00455">
    <property type="entry name" value="HTHTETR"/>
</dbReference>
<feature type="DNA-binding region" description="H-T-H motif" evidence="2">
    <location>
        <begin position="58"/>
        <end position="77"/>
    </location>
</feature>
<feature type="domain" description="HTH tetR-type" evidence="4">
    <location>
        <begin position="35"/>
        <end position="95"/>
    </location>
</feature>
<dbReference type="InterPro" id="IPR036271">
    <property type="entry name" value="Tet_transcr_reg_TetR-rel_C_sf"/>
</dbReference>
<keyword evidence="6" id="KW-1185">Reference proteome</keyword>
<protein>
    <submittedName>
        <fullName evidence="5">Bacterial regulatory s, tetR family protein</fullName>
    </submittedName>
</protein>
<dbReference type="Pfam" id="PF17920">
    <property type="entry name" value="TetR_C_16"/>
    <property type="match status" value="1"/>
</dbReference>
<dbReference type="InterPro" id="IPR050109">
    <property type="entry name" value="HTH-type_TetR-like_transc_reg"/>
</dbReference>
<dbReference type="EMBL" id="LTEB01000041">
    <property type="protein sequence ID" value="KXU16998.1"/>
    <property type="molecule type" value="Genomic_DNA"/>
</dbReference>
<name>A0ABR5V671_9CORY</name>
<dbReference type="InterPro" id="IPR041678">
    <property type="entry name" value="TetR_C_16"/>
</dbReference>
<comment type="caution">
    <text evidence="5">The sequence shown here is derived from an EMBL/GenBank/DDBJ whole genome shotgun (WGS) entry which is preliminary data.</text>
</comment>
<dbReference type="PANTHER" id="PTHR30055">
    <property type="entry name" value="HTH-TYPE TRANSCRIPTIONAL REGULATOR RUTR"/>
    <property type="match status" value="1"/>
</dbReference>
<dbReference type="InterPro" id="IPR001647">
    <property type="entry name" value="HTH_TetR"/>
</dbReference>
<evidence type="ECO:0000313" key="5">
    <source>
        <dbReference type="EMBL" id="KXU16998.1"/>
    </source>
</evidence>
<evidence type="ECO:0000256" key="3">
    <source>
        <dbReference type="SAM" id="MobiDB-lite"/>
    </source>
</evidence>
<dbReference type="Gene3D" id="1.10.357.10">
    <property type="entry name" value="Tetracycline Repressor, domain 2"/>
    <property type="match status" value="1"/>
</dbReference>
<gene>
    <name evidence="5" type="ORF">WM41_2237</name>
</gene>
<dbReference type="SUPFAM" id="SSF48498">
    <property type="entry name" value="Tetracyclin repressor-like, C-terminal domain"/>
    <property type="match status" value="1"/>
</dbReference>
<feature type="region of interest" description="Disordered" evidence="3">
    <location>
        <begin position="1"/>
        <end position="36"/>
    </location>
</feature>